<dbReference type="RefSeq" id="WP_074930857.1">
    <property type="nucleotide sequence ID" value="NZ_FORI01000003.1"/>
</dbReference>
<reference evidence="3" key="1">
    <citation type="submission" date="2016-10" db="EMBL/GenBank/DDBJ databases">
        <authorList>
            <person name="Varghese N."/>
            <person name="Submissions S."/>
        </authorList>
    </citation>
    <scope>NUCLEOTIDE SEQUENCE [LARGE SCALE GENOMIC DNA]</scope>
    <source>
        <strain evidence="3">XBD1002</strain>
    </source>
</reference>
<evidence type="ECO:0000256" key="1">
    <source>
        <dbReference type="SAM" id="MobiDB-lite"/>
    </source>
</evidence>
<evidence type="ECO:0000313" key="3">
    <source>
        <dbReference type="Proteomes" id="UP000182737"/>
    </source>
</evidence>
<dbReference type="Proteomes" id="UP000182737">
    <property type="component" value="Unassembled WGS sequence"/>
</dbReference>
<dbReference type="AlphaFoldDB" id="A0A1I3JG10"/>
<feature type="compositionally biased region" description="Low complexity" evidence="1">
    <location>
        <begin position="22"/>
        <end position="31"/>
    </location>
</feature>
<gene>
    <name evidence="2" type="ORF">SAMN04487775_10313</name>
</gene>
<dbReference type="OrthoDB" id="356575at2"/>
<evidence type="ECO:0008006" key="4">
    <source>
        <dbReference type="Google" id="ProtNLM"/>
    </source>
</evidence>
<feature type="compositionally biased region" description="Acidic residues" evidence="1">
    <location>
        <begin position="1"/>
        <end position="10"/>
    </location>
</feature>
<feature type="region of interest" description="Disordered" evidence="1">
    <location>
        <begin position="345"/>
        <end position="418"/>
    </location>
</feature>
<proteinExistence type="predicted"/>
<accession>A0A1I3JG10</accession>
<name>A0A1I3JG10_9SPIR</name>
<sequence>MSDSIPAEEEAEKKDNTTSQDTPAAEQTTEQPAEENAEQTEQMENAQNEAEASDEATPPPAPEPVPVATAPRCENPIIGRKVFFVNPPLYVENYLHLELKLHEYEAYIISDYKYTKNALRKFPDALCFIFIDDELSYDEWFNFIQSFQKDEKLKTIFVGLMSAVIPKPQKERFMMNLSLPGGFIMLDEFKGSALIEKIIGILELNGAKGRRKYVRLDCDPSITINGYFATKTQLLQVTILNISSVGFTCFYPRSYGDALQKKMLVPSFSITLGRRSIVTPSVVFDIKVVDANRLFAIMLFAKQVGEDDKKVIKNFIFEQLEQRFENLIYAIPPDVEDYSNKKPKVVEADQSADSAENIEEAEEVIEEAEEATELNESKDSSEENKEAAAENSEEKKAAAEGSEEAKPEAKKASEDSAK</sequence>
<evidence type="ECO:0000313" key="2">
    <source>
        <dbReference type="EMBL" id="SFI59149.1"/>
    </source>
</evidence>
<feature type="compositionally biased region" description="Acidic residues" evidence="1">
    <location>
        <begin position="356"/>
        <end position="373"/>
    </location>
</feature>
<keyword evidence="3" id="KW-1185">Reference proteome</keyword>
<feature type="compositionally biased region" description="Basic and acidic residues" evidence="1">
    <location>
        <begin position="375"/>
        <end position="418"/>
    </location>
</feature>
<protein>
    <recommendedName>
        <fullName evidence="4">PilZ domain-containing protein</fullName>
    </recommendedName>
</protein>
<feature type="compositionally biased region" description="Low complexity" evidence="1">
    <location>
        <begin position="39"/>
        <end position="50"/>
    </location>
</feature>
<dbReference type="EMBL" id="FORI01000003">
    <property type="protein sequence ID" value="SFI59149.1"/>
    <property type="molecule type" value="Genomic_DNA"/>
</dbReference>
<feature type="region of interest" description="Disordered" evidence="1">
    <location>
        <begin position="1"/>
        <end position="71"/>
    </location>
</feature>
<organism evidence="2 3">
    <name type="scientific">Treponema bryantii</name>
    <dbReference type="NCBI Taxonomy" id="163"/>
    <lineage>
        <taxon>Bacteria</taxon>
        <taxon>Pseudomonadati</taxon>
        <taxon>Spirochaetota</taxon>
        <taxon>Spirochaetia</taxon>
        <taxon>Spirochaetales</taxon>
        <taxon>Treponemataceae</taxon>
        <taxon>Treponema</taxon>
    </lineage>
</organism>